<evidence type="ECO:0000313" key="3">
    <source>
        <dbReference type="Proteomes" id="UP000479710"/>
    </source>
</evidence>
<comment type="caution">
    <text evidence="2">The sequence shown here is derived from an EMBL/GenBank/DDBJ whole genome shotgun (WGS) entry which is preliminary data.</text>
</comment>
<name>A0A6G1C6M4_9ORYZ</name>
<organism evidence="2 3">
    <name type="scientific">Oryza meyeriana var. granulata</name>
    <dbReference type="NCBI Taxonomy" id="110450"/>
    <lineage>
        <taxon>Eukaryota</taxon>
        <taxon>Viridiplantae</taxon>
        <taxon>Streptophyta</taxon>
        <taxon>Embryophyta</taxon>
        <taxon>Tracheophyta</taxon>
        <taxon>Spermatophyta</taxon>
        <taxon>Magnoliopsida</taxon>
        <taxon>Liliopsida</taxon>
        <taxon>Poales</taxon>
        <taxon>Poaceae</taxon>
        <taxon>BOP clade</taxon>
        <taxon>Oryzoideae</taxon>
        <taxon>Oryzeae</taxon>
        <taxon>Oryzinae</taxon>
        <taxon>Oryza</taxon>
        <taxon>Oryza meyeriana</taxon>
    </lineage>
</organism>
<keyword evidence="3" id="KW-1185">Reference proteome</keyword>
<protein>
    <submittedName>
        <fullName evidence="2">Uncharacterized protein</fullName>
    </submittedName>
</protein>
<accession>A0A6G1C6M4</accession>
<proteinExistence type="predicted"/>
<dbReference type="AlphaFoldDB" id="A0A6G1C6M4"/>
<evidence type="ECO:0000256" key="1">
    <source>
        <dbReference type="SAM" id="SignalP"/>
    </source>
</evidence>
<keyword evidence="1" id="KW-0732">Signal</keyword>
<dbReference type="Proteomes" id="UP000479710">
    <property type="component" value="Unassembled WGS sequence"/>
</dbReference>
<reference evidence="2 3" key="1">
    <citation type="submission" date="2019-11" db="EMBL/GenBank/DDBJ databases">
        <title>Whole genome sequence of Oryza granulata.</title>
        <authorList>
            <person name="Li W."/>
        </authorList>
    </citation>
    <scope>NUCLEOTIDE SEQUENCE [LARGE SCALE GENOMIC DNA]</scope>
    <source>
        <strain evidence="3">cv. Menghai</strain>
        <tissue evidence="2">Leaf</tissue>
    </source>
</reference>
<dbReference type="EMBL" id="SPHZ02000010">
    <property type="protein sequence ID" value="KAF0896118.1"/>
    <property type="molecule type" value="Genomic_DNA"/>
</dbReference>
<evidence type="ECO:0000313" key="2">
    <source>
        <dbReference type="EMBL" id="KAF0896118.1"/>
    </source>
</evidence>
<sequence>MSSLKHLLVLIDCTDAMAHEVEAKEAAIREATNHLCKHIHIEINTNWTWKMVKDDDDVGIKCKEEASMKHLRQAEN</sequence>
<feature type="chain" id="PRO_5026235218" evidence="1">
    <location>
        <begin position="19"/>
        <end position="76"/>
    </location>
</feature>
<gene>
    <name evidence="2" type="ORF">E2562_019616</name>
</gene>
<feature type="signal peptide" evidence="1">
    <location>
        <begin position="1"/>
        <end position="18"/>
    </location>
</feature>